<sequence length="96" mass="10722">MGRLVAIATNLYCKEMFSLFRKSQDTKKVVVTDKEVDGFVFLENESGNYSNHVPLGVRFFAFFIRLPVACPIPCPGCLAEEAELCGIFFAEHRGAI</sequence>
<keyword evidence="2" id="KW-1185">Reference proteome</keyword>
<protein>
    <submittedName>
        <fullName evidence="1">Uncharacterized protein</fullName>
    </submittedName>
</protein>
<proteinExistence type="predicted"/>
<feature type="non-terminal residue" evidence="1">
    <location>
        <position position="96"/>
    </location>
</feature>
<accession>V8NZS7</accession>
<gene>
    <name evidence="1" type="ORF">L345_06766</name>
</gene>
<name>V8NZS7_OPHHA</name>
<evidence type="ECO:0000313" key="2">
    <source>
        <dbReference type="Proteomes" id="UP000018936"/>
    </source>
</evidence>
<dbReference type="AlphaFoldDB" id="V8NZS7"/>
<evidence type="ECO:0000313" key="1">
    <source>
        <dbReference type="EMBL" id="ETE67446.1"/>
    </source>
</evidence>
<dbReference type="EMBL" id="AZIM01001293">
    <property type="protein sequence ID" value="ETE67446.1"/>
    <property type="molecule type" value="Genomic_DNA"/>
</dbReference>
<dbReference type="Proteomes" id="UP000018936">
    <property type="component" value="Unassembled WGS sequence"/>
</dbReference>
<organism evidence="1 2">
    <name type="scientific">Ophiophagus hannah</name>
    <name type="common">King cobra</name>
    <name type="synonym">Naja hannah</name>
    <dbReference type="NCBI Taxonomy" id="8665"/>
    <lineage>
        <taxon>Eukaryota</taxon>
        <taxon>Metazoa</taxon>
        <taxon>Chordata</taxon>
        <taxon>Craniata</taxon>
        <taxon>Vertebrata</taxon>
        <taxon>Euteleostomi</taxon>
        <taxon>Lepidosauria</taxon>
        <taxon>Squamata</taxon>
        <taxon>Bifurcata</taxon>
        <taxon>Unidentata</taxon>
        <taxon>Episquamata</taxon>
        <taxon>Toxicofera</taxon>
        <taxon>Serpentes</taxon>
        <taxon>Colubroidea</taxon>
        <taxon>Elapidae</taxon>
        <taxon>Elapinae</taxon>
        <taxon>Ophiophagus</taxon>
    </lineage>
</organism>
<feature type="non-terminal residue" evidence="1">
    <location>
        <position position="1"/>
    </location>
</feature>
<comment type="caution">
    <text evidence="1">The sequence shown here is derived from an EMBL/GenBank/DDBJ whole genome shotgun (WGS) entry which is preliminary data.</text>
</comment>
<reference evidence="1 2" key="1">
    <citation type="journal article" date="2013" name="Proc. Natl. Acad. Sci. U.S.A.">
        <title>The king cobra genome reveals dynamic gene evolution and adaptation in the snake venom system.</title>
        <authorList>
            <person name="Vonk F.J."/>
            <person name="Casewell N.R."/>
            <person name="Henkel C.V."/>
            <person name="Heimberg A.M."/>
            <person name="Jansen H.J."/>
            <person name="McCleary R.J."/>
            <person name="Kerkkamp H.M."/>
            <person name="Vos R.A."/>
            <person name="Guerreiro I."/>
            <person name="Calvete J.J."/>
            <person name="Wuster W."/>
            <person name="Woods A.E."/>
            <person name="Logan J.M."/>
            <person name="Harrison R.A."/>
            <person name="Castoe T.A."/>
            <person name="de Koning A.P."/>
            <person name="Pollock D.D."/>
            <person name="Yandell M."/>
            <person name="Calderon D."/>
            <person name="Renjifo C."/>
            <person name="Currier R.B."/>
            <person name="Salgado D."/>
            <person name="Pla D."/>
            <person name="Sanz L."/>
            <person name="Hyder A.S."/>
            <person name="Ribeiro J.M."/>
            <person name="Arntzen J.W."/>
            <person name="van den Thillart G.E."/>
            <person name="Boetzer M."/>
            <person name="Pirovano W."/>
            <person name="Dirks R.P."/>
            <person name="Spaink H.P."/>
            <person name="Duboule D."/>
            <person name="McGlinn E."/>
            <person name="Kini R.M."/>
            <person name="Richardson M.K."/>
        </authorList>
    </citation>
    <scope>NUCLEOTIDE SEQUENCE</scope>
    <source>
        <tissue evidence="1">Blood</tissue>
    </source>
</reference>